<gene>
    <name evidence="1" type="ORF">DWX41_16150</name>
</gene>
<evidence type="ECO:0000313" key="2">
    <source>
        <dbReference type="Proteomes" id="UP000261111"/>
    </source>
</evidence>
<dbReference type="GO" id="GO:0016791">
    <property type="term" value="F:phosphatase activity"/>
    <property type="evidence" value="ECO:0007669"/>
    <property type="project" value="TreeGrafter"/>
</dbReference>
<dbReference type="Proteomes" id="UP000261111">
    <property type="component" value="Unassembled WGS sequence"/>
</dbReference>
<dbReference type="PROSITE" id="PS01229">
    <property type="entry name" value="COF_2"/>
    <property type="match status" value="1"/>
</dbReference>
<dbReference type="InterPro" id="IPR006379">
    <property type="entry name" value="HAD-SF_hydro_IIB"/>
</dbReference>
<dbReference type="Gene3D" id="3.30.1240.10">
    <property type="match status" value="1"/>
</dbReference>
<proteinExistence type="predicted"/>
<evidence type="ECO:0000313" key="1">
    <source>
        <dbReference type="EMBL" id="RGC28781.1"/>
    </source>
</evidence>
<dbReference type="PANTHER" id="PTHR10000:SF8">
    <property type="entry name" value="HAD SUPERFAMILY HYDROLASE-LIKE, TYPE 3"/>
    <property type="match status" value="1"/>
</dbReference>
<comment type="caution">
    <text evidence="1">The sequence shown here is derived from an EMBL/GenBank/DDBJ whole genome shotgun (WGS) entry which is preliminary data.</text>
</comment>
<sequence length="285" mass="31364">MFSALRTNLEAAGSAGGNVKYKLLAVDVDGTLLDDKHRLSENNRRAIGDIRKEGVKVIPFSGRGYPALKGIIETLKLEDAVVTQNGSLVLDYTGNKILHAELISSENCRKILDYCRAHLYQPLIYQKDQVYSGLKGTYLEIFETCMGQRVVYTEDIGMCYNNTPLGKILILDEPCRVTQFREWVSTAFGGVVSADRAYDFSLELGGSDKGRALAWIGSYYHIEPGEMVAIGDGENDKSMLEYAGLSIAMQGAMEGVKQAAGKVTLTNNESGVAYAIEKYVRCKTR</sequence>
<dbReference type="InterPro" id="IPR036412">
    <property type="entry name" value="HAD-like_sf"/>
</dbReference>
<dbReference type="SFLD" id="SFLDS00003">
    <property type="entry name" value="Haloacid_Dehalogenase"/>
    <property type="match status" value="1"/>
</dbReference>
<dbReference type="Pfam" id="PF08282">
    <property type="entry name" value="Hydrolase_3"/>
    <property type="match status" value="1"/>
</dbReference>
<protein>
    <submittedName>
        <fullName evidence="1">Cof-type HAD-IIB family hydrolase</fullName>
    </submittedName>
</protein>
<accession>A0A3E2WQ15</accession>
<name>A0A3E2WQ15_9FIRM</name>
<dbReference type="GO" id="GO:0005829">
    <property type="term" value="C:cytosol"/>
    <property type="evidence" value="ECO:0007669"/>
    <property type="project" value="TreeGrafter"/>
</dbReference>
<organism evidence="1 2">
    <name type="scientific">Hungatella hathewayi</name>
    <dbReference type="NCBI Taxonomy" id="154046"/>
    <lineage>
        <taxon>Bacteria</taxon>
        <taxon>Bacillati</taxon>
        <taxon>Bacillota</taxon>
        <taxon>Clostridia</taxon>
        <taxon>Lachnospirales</taxon>
        <taxon>Lachnospiraceae</taxon>
        <taxon>Hungatella</taxon>
    </lineage>
</organism>
<dbReference type="InterPro" id="IPR023214">
    <property type="entry name" value="HAD_sf"/>
</dbReference>
<dbReference type="GO" id="GO:0000287">
    <property type="term" value="F:magnesium ion binding"/>
    <property type="evidence" value="ECO:0007669"/>
    <property type="project" value="TreeGrafter"/>
</dbReference>
<dbReference type="NCBIfam" id="TIGR01484">
    <property type="entry name" value="HAD-SF-IIB"/>
    <property type="match status" value="1"/>
</dbReference>
<reference evidence="1 2" key="1">
    <citation type="submission" date="2018-08" db="EMBL/GenBank/DDBJ databases">
        <title>A genome reference for cultivated species of the human gut microbiota.</title>
        <authorList>
            <person name="Zou Y."/>
            <person name="Xue W."/>
            <person name="Luo G."/>
        </authorList>
    </citation>
    <scope>NUCLEOTIDE SEQUENCE [LARGE SCALE GENOMIC DNA]</scope>
    <source>
        <strain evidence="1 2">AF19-21</strain>
    </source>
</reference>
<dbReference type="SUPFAM" id="SSF56784">
    <property type="entry name" value="HAD-like"/>
    <property type="match status" value="1"/>
</dbReference>
<dbReference type="InterPro" id="IPR000150">
    <property type="entry name" value="Cof"/>
</dbReference>
<dbReference type="NCBIfam" id="TIGR00099">
    <property type="entry name" value="Cof-subfamily"/>
    <property type="match status" value="1"/>
</dbReference>
<keyword evidence="1" id="KW-0378">Hydrolase</keyword>
<dbReference type="EMBL" id="QVIA01000019">
    <property type="protein sequence ID" value="RGC28781.1"/>
    <property type="molecule type" value="Genomic_DNA"/>
</dbReference>
<dbReference type="Gene3D" id="3.40.50.1000">
    <property type="entry name" value="HAD superfamily/HAD-like"/>
    <property type="match status" value="1"/>
</dbReference>
<dbReference type="PANTHER" id="PTHR10000">
    <property type="entry name" value="PHOSPHOSERINE PHOSPHATASE"/>
    <property type="match status" value="1"/>
</dbReference>
<dbReference type="SFLD" id="SFLDG01140">
    <property type="entry name" value="C2.B:_Phosphomannomutase_and_P"/>
    <property type="match status" value="1"/>
</dbReference>
<dbReference type="AlphaFoldDB" id="A0A3E2WQ15"/>
<dbReference type="CDD" id="cd07516">
    <property type="entry name" value="HAD_Pase"/>
    <property type="match status" value="1"/>
</dbReference>